<name>A0ABR7R7W6_9PROT</name>
<evidence type="ECO:0000259" key="7">
    <source>
        <dbReference type="PROSITE" id="PS00624"/>
    </source>
</evidence>
<evidence type="ECO:0000313" key="8">
    <source>
        <dbReference type="EMBL" id="MBC9177894.1"/>
    </source>
</evidence>
<dbReference type="PROSITE" id="PS00623">
    <property type="entry name" value="GMC_OXRED_1"/>
    <property type="match status" value="1"/>
</dbReference>
<dbReference type="PANTHER" id="PTHR11552:SF147">
    <property type="entry name" value="CHOLINE DEHYDROGENASE, MITOCHONDRIAL"/>
    <property type="match status" value="1"/>
</dbReference>
<dbReference type="RefSeq" id="WP_187779012.1">
    <property type="nucleotide sequence ID" value="NZ_JACTUZ010000053.1"/>
</dbReference>
<evidence type="ECO:0000313" key="9">
    <source>
        <dbReference type="Proteomes" id="UP000603940"/>
    </source>
</evidence>
<comment type="similarity">
    <text evidence="2 5">Belongs to the GMC oxidoreductase family.</text>
</comment>
<evidence type="ECO:0000256" key="1">
    <source>
        <dbReference type="ARBA" id="ARBA00001974"/>
    </source>
</evidence>
<dbReference type="Proteomes" id="UP000603940">
    <property type="component" value="Unassembled WGS sequence"/>
</dbReference>
<organism evidence="8 9">
    <name type="scientific">Pseudoroseomonas ludipueritiae</name>
    <dbReference type="NCBI Taxonomy" id="198093"/>
    <lineage>
        <taxon>Bacteria</taxon>
        <taxon>Pseudomonadati</taxon>
        <taxon>Pseudomonadota</taxon>
        <taxon>Alphaproteobacteria</taxon>
        <taxon>Acetobacterales</taxon>
        <taxon>Acetobacteraceae</taxon>
        <taxon>Pseudoroseomonas</taxon>
    </lineage>
</organism>
<dbReference type="Gene3D" id="3.50.50.60">
    <property type="entry name" value="FAD/NAD(P)-binding domain"/>
    <property type="match status" value="1"/>
</dbReference>
<dbReference type="Gene3D" id="3.30.560.10">
    <property type="entry name" value="Glucose Oxidase, domain 3"/>
    <property type="match status" value="1"/>
</dbReference>
<accession>A0ABR7R7W6</accession>
<dbReference type="SUPFAM" id="SSF51905">
    <property type="entry name" value="FAD/NAD(P)-binding domain"/>
    <property type="match status" value="1"/>
</dbReference>
<keyword evidence="3 5" id="KW-0285">Flavoprotein</keyword>
<keyword evidence="9" id="KW-1185">Reference proteome</keyword>
<dbReference type="InterPro" id="IPR036188">
    <property type="entry name" value="FAD/NAD-bd_sf"/>
</dbReference>
<dbReference type="PROSITE" id="PS00624">
    <property type="entry name" value="GMC_OXRED_2"/>
    <property type="match status" value="1"/>
</dbReference>
<dbReference type="EMBL" id="JACTUZ010000053">
    <property type="protein sequence ID" value="MBC9177894.1"/>
    <property type="molecule type" value="Genomic_DNA"/>
</dbReference>
<dbReference type="Pfam" id="PF05199">
    <property type="entry name" value="GMC_oxred_C"/>
    <property type="match status" value="1"/>
</dbReference>
<gene>
    <name evidence="8" type="ORF">IBL25_13180</name>
</gene>
<evidence type="ECO:0000256" key="5">
    <source>
        <dbReference type="RuleBase" id="RU003968"/>
    </source>
</evidence>
<dbReference type="PANTHER" id="PTHR11552">
    <property type="entry name" value="GLUCOSE-METHANOL-CHOLINE GMC OXIDOREDUCTASE"/>
    <property type="match status" value="1"/>
</dbReference>
<feature type="domain" description="Glucose-methanol-choline oxidoreductase N-terminal" evidence="7">
    <location>
        <begin position="257"/>
        <end position="271"/>
    </location>
</feature>
<evidence type="ECO:0000256" key="4">
    <source>
        <dbReference type="ARBA" id="ARBA00022827"/>
    </source>
</evidence>
<comment type="cofactor">
    <cofactor evidence="1">
        <name>FAD</name>
        <dbReference type="ChEBI" id="CHEBI:57692"/>
    </cofactor>
</comment>
<dbReference type="InterPro" id="IPR007867">
    <property type="entry name" value="GMC_OxRtase_C"/>
</dbReference>
<dbReference type="InterPro" id="IPR000172">
    <property type="entry name" value="GMC_OxRdtase_N"/>
</dbReference>
<dbReference type="SUPFAM" id="SSF54373">
    <property type="entry name" value="FAD-linked reductases, C-terminal domain"/>
    <property type="match status" value="1"/>
</dbReference>
<evidence type="ECO:0000259" key="6">
    <source>
        <dbReference type="PROSITE" id="PS00623"/>
    </source>
</evidence>
<dbReference type="PIRSF" id="PIRSF000137">
    <property type="entry name" value="Alcohol_oxidase"/>
    <property type="match status" value="1"/>
</dbReference>
<keyword evidence="4 5" id="KW-0274">FAD</keyword>
<dbReference type="InterPro" id="IPR012132">
    <property type="entry name" value="GMC_OxRdtase"/>
</dbReference>
<proteinExistence type="inferred from homology"/>
<feature type="domain" description="Glucose-methanol-choline oxidoreductase N-terminal" evidence="6">
    <location>
        <begin position="85"/>
        <end position="108"/>
    </location>
</feature>
<dbReference type="Pfam" id="PF00732">
    <property type="entry name" value="GMC_oxred_N"/>
    <property type="match status" value="1"/>
</dbReference>
<evidence type="ECO:0000256" key="3">
    <source>
        <dbReference type="ARBA" id="ARBA00022630"/>
    </source>
</evidence>
<reference evidence="8 9" key="1">
    <citation type="journal article" date="2009" name="Int. J. Syst. Evol. Microbiol.">
        <title>Transfer of Teichococcus ludipueritiae and Muricoccus roseus to the genus Roseomonas, as Roseomonas ludipueritiae comb. nov. and Roseomonas rosea comb. nov., respectively, and emended description of the genus Roseomonas.</title>
        <authorList>
            <person name="Sanchez-Porro C."/>
            <person name="Gallego V."/>
            <person name="Busse H.J."/>
            <person name="Kampfer P."/>
            <person name="Ventosa A."/>
        </authorList>
    </citation>
    <scope>NUCLEOTIDE SEQUENCE [LARGE SCALE GENOMIC DNA]</scope>
    <source>
        <strain evidence="8 9">DSM 14915</strain>
    </source>
</reference>
<evidence type="ECO:0000256" key="2">
    <source>
        <dbReference type="ARBA" id="ARBA00010790"/>
    </source>
</evidence>
<protein>
    <submittedName>
        <fullName evidence="8">GMC family oxidoreductase N-terminal domain-containing protein</fullName>
    </submittedName>
</protein>
<sequence length="540" mass="57582">MSSLPESADYVVVGAGSAGCALAARLSEDPGVRVVLLEAGGRASNPWLHVPIGYAKTMYHPVLSWNLQTEPEPELEGRRITWPRGRVLGGSSAINGLLYVRGQHEDFDHWRQLGCTGWSAADVLPFFRKAEDQQRGADEWHGSGGPLAVSDLVPRSPLTEAFIAAGQEIGLPRNDDFNGASQEGVGPFQVTARAGWRCSAATAYLRPARGRRNLIVVTGAAAERILLEGRRATGIQFRHGGALRSIRAAREVILCGGAIASPRLMLLSGIGPAAELKEVGIEPTHDLPDVGRNLQDHFQARMVFRCSRPGTLNAQMATLLGRIGIGAQFAFNRTGPLTISAGVAGLFARVLPESASPDTQFHFIPFSADKPGGGLHPFSGFTISTCQLRPESRGTITLRGADPALPAVIRANYLSTELDRRCTVEGLKLVRRVAETKAMREWIEAEYFPGPDCQGDDGLLAHARRAGTTIFHPTSTCRMGGDPGAVVDPELRVNGIEGLRVADASIMPTVVSGNTNAACIMIGEKAAAMIRASAQARQAA</sequence>
<comment type="caution">
    <text evidence="8">The sequence shown here is derived from an EMBL/GenBank/DDBJ whole genome shotgun (WGS) entry which is preliminary data.</text>
</comment>